<feature type="compositionally biased region" description="Basic and acidic residues" evidence="17">
    <location>
        <begin position="45"/>
        <end position="54"/>
    </location>
</feature>
<feature type="repeat" description="LDL-receptor class B" evidence="16">
    <location>
        <begin position="1357"/>
        <end position="1399"/>
    </location>
</feature>
<feature type="transmembrane region" description="Helical" evidence="18">
    <location>
        <begin position="1926"/>
        <end position="1950"/>
    </location>
</feature>
<dbReference type="PROSITE" id="PS00010">
    <property type="entry name" value="ASX_HYDROXYL"/>
    <property type="match status" value="1"/>
</dbReference>
<dbReference type="SMART" id="SM00179">
    <property type="entry name" value="EGF_CA"/>
    <property type="match status" value="4"/>
</dbReference>
<evidence type="ECO:0000256" key="16">
    <source>
        <dbReference type="PROSITE-ProRule" id="PRU00461"/>
    </source>
</evidence>
<keyword evidence="9" id="KW-0106">Calcium</keyword>
<dbReference type="InterPro" id="IPR011042">
    <property type="entry name" value="6-blade_b-propeller_TolB-like"/>
</dbReference>
<feature type="repeat" description="LDL-receptor class B" evidence="16">
    <location>
        <begin position="1096"/>
        <end position="1139"/>
    </location>
</feature>
<evidence type="ECO:0000256" key="12">
    <source>
        <dbReference type="ARBA" id="ARBA00023157"/>
    </source>
</evidence>
<accession>A0A1I8NZY9</accession>
<dbReference type="FunFam" id="2.120.10.30:FF:000008">
    <property type="entry name" value="Low-density lipoprotein receptor-related protein 4"/>
    <property type="match status" value="3"/>
</dbReference>
<evidence type="ECO:0000256" key="17">
    <source>
        <dbReference type="SAM" id="MobiDB-lite"/>
    </source>
</evidence>
<dbReference type="GO" id="GO:0005509">
    <property type="term" value="F:calcium ion binding"/>
    <property type="evidence" value="ECO:0007669"/>
    <property type="project" value="InterPro"/>
</dbReference>
<dbReference type="PROSITE" id="PS50068">
    <property type="entry name" value="LDLRA_2"/>
    <property type="match status" value="8"/>
</dbReference>
<comment type="similarity">
    <text evidence="2">Belongs to the LDLR family.</text>
</comment>
<reference evidence="22" key="2">
    <citation type="submission" date="2020-05" db="UniProtKB">
        <authorList>
            <consortium name="EnsemblMetazoa"/>
        </authorList>
    </citation>
    <scope>IDENTIFICATION</scope>
    <source>
        <strain evidence="22">USDA</strain>
    </source>
</reference>
<evidence type="ECO:0000256" key="9">
    <source>
        <dbReference type="ARBA" id="ARBA00022837"/>
    </source>
</evidence>
<dbReference type="EnsemblMetazoa" id="SCAU003621-RB">
    <property type="protein sequence ID" value="SCAU003621-PB"/>
    <property type="gene ID" value="SCAU003621"/>
</dbReference>
<evidence type="ECO:0000259" key="20">
    <source>
        <dbReference type="PROSITE" id="PS00022"/>
    </source>
</evidence>
<evidence type="ECO:0000256" key="13">
    <source>
        <dbReference type="ARBA" id="ARBA00023170"/>
    </source>
</evidence>
<dbReference type="InterPro" id="IPR036055">
    <property type="entry name" value="LDL_receptor-like_sf"/>
</dbReference>
<dbReference type="OrthoDB" id="10066840at2759"/>
<feature type="disulfide bond" evidence="15">
    <location>
        <begin position="357"/>
        <end position="375"/>
    </location>
</feature>
<evidence type="ECO:0000256" key="18">
    <source>
        <dbReference type="SAM" id="Phobius"/>
    </source>
</evidence>
<evidence type="ECO:0000259" key="21">
    <source>
        <dbReference type="PROSITE" id="PS01186"/>
    </source>
</evidence>
<sequence length="2043" mass="230639">MFKSFVLAIFVRLVLGDDGEPFQTLHHFGSVVKYGTPRHFLNDPNHPHDYHGTDQHQQLRSAGGVASGGRQKINSRQQKKQAHPKDYVEFEQSDHGDYDDYGIHPSDSPPDLDEEFYGQEGPHYSHEIFTSVPDLGGVYHPDLSRSPSHIGSRSGSRTDLYGVRETGERRETTRGRDGYMNLLHNKHNKVFRPHISLVHDENRLASPNDGYGRDCPNVCGEKQWQCATKCNCIHSSQRCDKIPQCDDGSDEYECEAREDMSAKMTRDCEATNLHVMCANTFRCINKDWLCDGDDDCGDYSDEAKCGERAECTEEEFKCANGFCVKTEWVCDGENDCKDYSDELHCNRTSCSSEHFTCDNGDCISLAFRCDGEQDCRDNSDEYKCPAVINSCPEGEFKCRGGGGGAGGPGGRCILMRFHCDGENNCGDWSDEENCPQKSTQCSSSQFKCADGNCIPLSFKCDKDQDCDGGEDENECGNMNTDIDAACKPNEFTCKNGRCIMRTWICDGYPDCSLGEDEVNCTLQCDDGQFLCPAKKNMTNLKICVHQKHVCDGHSDCPLGEDEMNCPHFRPCAQDSKCEHHCIITAKGRYECACRLGYLMHTNRTNCIDIDECQYTTNPVCSQICENTQGSFKCSCEKGYVLRPDLRTCKALGGPMTLIVANRWDIRRVTLGNNRYSAVVKGLHNAIALDYHYKRSLLFWSDISTDVIKMVYINGSQVRDVIKWGLESPGGIAVDWVHDLIFWTDSGTRRVEVSDFEGNLRSVIVSNDLDKPRAIVVHPGEATVFWTDWGPNPKIERAFMDGSERRTIVVNGVTWPNGLTIDYPSRKLYWADAKQHAIECANFDGTGRAKILSTHLPHPFAMTIFEDIMYWTDWNTKTVSSANKITGKGFRSVHENFHFPMDIHAYHPARQPDYNDHCPRDREGRRGGCSHLCLPNKRSRRCGCPIGLTLKEDGRTCKSAPDELILVARRKDVRLRQLNKQKGSPNGDVDMIIPLDNLKHAVALDWSSETDTIYWTDVERNTINKAHLNGSYQQKIIRSNLAGPAGLALDWLTSKLYWTDQITYRIEAATTDGKMRTLLIWENLEKPRDIVVNPIDGLMFWTDWGSQPLIECAHMDGKQRKVLLSKNIKWPNGLAIDYEQQKLYFVDGGTKSLENINFDGSGRKVLVDGLSHPFGLDVSGSRVYWTDWDTKSVSSADKLTGGDITTIIANTSDLMDIKVFHRSRRRIRNACDVRNGGCSHLCLLNPTSYTCACPVGITIQADGHTCSSGPSSYIIFAHRIDIRQISLDFDHLVDVVLPLPPMSKAVALDVDLKTGEIYWSDTVEDIIKSSTPDGVHVNRVIYESVNNPDGLVVDSVGRMIYWADAGRHTIEVATLDGKSRHLIAWKDLESPRGLALDYEAGFLFWTDWGHYRKIERADMDGENRQRIVTSNLGWPNGLSLDLKAKRIYWVDAQLKTIDSCDYSGSHRKRIMASLQHPYALALTDNYIYWTDWKSKALHMTDRSNVTNRRDVMTNIDGLMDVKVISTNKTLPDNVCGKNNGGCSHLCLRNPSGYSCRCSIGLRLKNGSTTECEYMPEDYLLIALRSGIGMISLNTPDLMDVVLPIHGIHGAVVLDYHYTRKWMFVADVNLDVIRRINLQDLSESKVVVNELMTPNGLAVDWIADNLYWSDSDYKFIEVSRLDGSCRKKIVSEDMGDPRSLIVHPKKGYLFWADWDTPSRIERSLLDGSNRTVIITSNLGFPTGLTIDFENRRLLWADALEDNIGQSDFNGKRRTVIVQYAPHPFGLTMFKNNIYWTDWYNKSVFRSHLKDHSIYTQPVEIRESLSGALDIRAVSRIRQAEEWNQCSQDNGGCTHLCLFRGSNYTCACPDIPDGRECLTVPKFYVPRRSDELIPEYPDEVTEADLNLINDDFDDDDFQTGHDKLIDLKMVIIIATIIALIFLFIMIAVVIYMITPTKHPQPKRHSRGSSRSVLTFSNPNYNVDGTPMEPKTTIWKRFKNDRAHERVYEERSLTTETGSSSLFVPTPSPTASPCANKLQLSTLSTIT</sequence>
<feature type="repeat" description="LDL-receptor class B" evidence="16">
    <location>
        <begin position="1314"/>
        <end position="1356"/>
    </location>
</feature>
<feature type="repeat" description="LDL-receptor class B" evidence="16">
    <location>
        <begin position="1400"/>
        <end position="1443"/>
    </location>
</feature>
<dbReference type="InterPro" id="IPR023415">
    <property type="entry name" value="LDLR_class-A_CS"/>
</dbReference>
<evidence type="ECO:0000256" key="6">
    <source>
        <dbReference type="ARBA" id="ARBA00022692"/>
    </source>
</evidence>
<dbReference type="InterPro" id="IPR051221">
    <property type="entry name" value="LDLR-related"/>
</dbReference>
<dbReference type="FunFam" id="4.10.400.10:FF:000034">
    <property type="entry name" value="Low-density lipoprotein receptor-related protein 2"/>
    <property type="match status" value="1"/>
</dbReference>
<feature type="signal peptide" evidence="19">
    <location>
        <begin position="1"/>
        <end position="16"/>
    </location>
</feature>
<feature type="disulfide bond" evidence="15">
    <location>
        <begin position="486"/>
        <end position="498"/>
    </location>
</feature>
<feature type="disulfide bond" evidence="15">
    <location>
        <begin position="330"/>
        <end position="345"/>
    </location>
</feature>
<comment type="caution">
    <text evidence="15">Lacks conserved residue(s) required for the propagation of feature annotation.</text>
</comment>
<dbReference type="InterPro" id="IPR018097">
    <property type="entry name" value="EGF_Ca-bd_CS"/>
</dbReference>
<dbReference type="FunFam" id="4.10.400.10:FF:000024">
    <property type="entry name" value="Low-density lipoprotein RecePtor related"/>
    <property type="match status" value="1"/>
</dbReference>
<dbReference type="InterPro" id="IPR000742">
    <property type="entry name" value="EGF"/>
</dbReference>
<feature type="repeat" description="LDL-receptor class B" evidence="16">
    <location>
        <begin position="781"/>
        <end position="824"/>
    </location>
</feature>
<evidence type="ECO:0000256" key="3">
    <source>
        <dbReference type="ARBA" id="ARBA00022475"/>
    </source>
</evidence>
<dbReference type="SUPFAM" id="SSF57196">
    <property type="entry name" value="EGF/Laminin"/>
    <property type="match status" value="1"/>
</dbReference>
<evidence type="ECO:0000256" key="1">
    <source>
        <dbReference type="ARBA" id="ARBA00004251"/>
    </source>
</evidence>
<feature type="repeat" description="LDL-receptor class B" evidence="16">
    <location>
        <begin position="1705"/>
        <end position="1748"/>
    </location>
</feature>
<feature type="disulfide bond" evidence="15">
    <location>
        <begin position="311"/>
        <end position="323"/>
    </location>
</feature>
<evidence type="ECO:0000313" key="23">
    <source>
        <dbReference type="Proteomes" id="UP000095300"/>
    </source>
</evidence>
<feature type="disulfide bond" evidence="15">
    <location>
        <begin position="369"/>
        <end position="384"/>
    </location>
</feature>
<dbReference type="Pfam" id="PF00058">
    <property type="entry name" value="Ldl_recept_b"/>
    <property type="match status" value="12"/>
</dbReference>
<keyword evidence="3" id="KW-1003">Cell membrane</keyword>
<feature type="disulfide bond" evidence="15">
    <location>
        <begin position="493"/>
        <end position="511"/>
    </location>
</feature>
<dbReference type="InterPro" id="IPR000152">
    <property type="entry name" value="EGF-type_Asp/Asn_hydroxyl_site"/>
</dbReference>
<dbReference type="InterPro" id="IPR002172">
    <property type="entry name" value="LDrepeatLR_classA_rpt"/>
</dbReference>
<dbReference type="Gene3D" id="2.10.25.10">
    <property type="entry name" value="Laminin"/>
    <property type="match status" value="3"/>
</dbReference>
<feature type="repeat" description="LDL-receptor class B" evidence="16">
    <location>
        <begin position="1140"/>
        <end position="1181"/>
    </location>
</feature>
<protein>
    <recommendedName>
        <fullName evidence="20 21">EGF-like domain-containing protein</fullName>
    </recommendedName>
</protein>
<dbReference type="Pfam" id="PF00057">
    <property type="entry name" value="Ldl_recept_a"/>
    <property type="match status" value="6"/>
</dbReference>
<dbReference type="FunFam" id="2.120.10.30:FF:000102">
    <property type="entry name" value="Uncharacterized protein, isoform B"/>
    <property type="match status" value="1"/>
</dbReference>
<keyword evidence="11 18" id="KW-0472">Membrane</keyword>
<evidence type="ECO:0000256" key="11">
    <source>
        <dbReference type="ARBA" id="ARBA00023136"/>
    </source>
</evidence>
<dbReference type="CDD" id="cd00112">
    <property type="entry name" value="LDLa"/>
    <property type="match status" value="7"/>
</dbReference>
<evidence type="ECO:0000313" key="22">
    <source>
        <dbReference type="EnsemblMetazoa" id="SCAU003621-PB"/>
    </source>
</evidence>
<feature type="repeat" description="LDL-receptor class B" evidence="16">
    <location>
        <begin position="1444"/>
        <end position="1485"/>
    </location>
</feature>
<feature type="repeat" description="LDL-receptor class B" evidence="16">
    <location>
        <begin position="1010"/>
        <end position="1052"/>
    </location>
</feature>
<dbReference type="PROSITE" id="PS00022">
    <property type="entry name" value="EGF_1"/>
    <property type="match status" value="1"/>
</dbReference>
<dbReference type="PRINTS" id="PR00261">
    <property type="entry name" value="LDLRECEPTOR"/>
</dbReference>
<dbReference type="FunFam" id="4.10.400.10:FF:000009">
    <property type="entry name" value="Low-density lipoprotein receptor-related protein 1"/>
    <property type="match status" value="1"/>
</dbReference>
<dbReference type="SUPFAM" id="SSF57424">
    <property type="entry name" value="LDL receptor-like module"/>
    <property type="match status" value="8"/>
</dbReference>
<dbReference type="PANTHER" id="PTHR22722:SF15">
    <property type="entry name" value="LOW-DENSITY LIPOPROTEIN RECEPTOR-RELATED"/>
    <property type="match status" value="1"/>
</dbReference>
<dbReference type="EnsemblMetazoa" id="SCAU003621-RA">
    <property type="protein sequence ID" value="SCAU003621-PA"/>
    <property type="gene ID" value="SCAU003621"/>
</dbReference>
<feature type="repeat" description="LDL-receptor class B" evidence="16">
    <location>
        <begin position="825"/>
        <end position="867"/>
    </location>
</feature>
<feature type="disulfide bond" evidence="15">
    <location>
        <begin position="505"/>
        <end position="520"/>
    </location>
</feature>
<evidence type="ECO:0000256" key="14">
    <source>
        <dbReference type="ARBA" id="ARBA00023180"/>
    </source>
</evidence>
<dbReference type="SUPFAM" id="SSF57184">
    <property type="entry name" value="Growth factor receptor domain"/>
    <property type="match status" value="2"/>
</dbReference>
<keyword evidence="7 19" id="KW-0732">Signal</keyword>
<dbReference type="Gene3D" id="4.10.400.10">
    <property type="entry name" value="Low-density Lipoprotein Receptor"/>
    <property type="match status" value="8"/>
</dbReference>
<dbReference type="GO" id="GO:0042562">
    <property type="term" value="F:hormone binding"/>
    <property type="evidence" value="ECO:0007669"/>
    <property type="project" value="TreeGrafter"/>
</dbReference>
<evidence type="ECO:0000256" key="8">
    <source>
        <dbReference type="ARBA" id="ARBA00022737"/>
    </source>
</evidence>
<dbReference type="STRING" id="35570.A0A1I8NZY9"/>
<keyword evidence="6 18" id="KW-0812">Transmembrane</keyword>
<keyword evidence="4" id="KW-0245">EGF-like domain</keyword>
<dbReference type="PROSITE" id="PS01209">
    <property type="entry name" value="LDLRA_1"/>
    <property type="match status" value="3"/>
</dbReference>
<keyword evidence="12 15" id="KW-1015">Disulfide bond</keyword>
<dbReference type="FunFam" id="2.10.25.10:FF:000240">
    <property type="entry name" value="Vitamin K-dependent protein S"/>
    <property type="match status" value="1"/>
</dbReference>
<dbReference type="PROSITE" id="PS01186">
    <property type="entry name" value="EGF_2"/>
    <property type="match status" value="1"/>
</dbReference>
<dbReference type="SMART" id="SM00135">
    <property type="entry name" value="LY"/>
    <property type="match status" value="20"/>
</dbReference>
<feature type="repeat" description="LDL-receptor class B" evidence="16">
    <location>
        <begin position="738"/>
        <end position="780"/>
    </location>
</feature>
<dbReference type="Pfam" id="PF07645">
    <property type="entry name" value="EGF_CA"/>
    <property type="match status" value="1"/>
</dbReference>
<dbReference type="VEuPathDB" id="VectorBase:SCAU003621"/>
<keyword evidence="8" id="KW-0677">Repeat</keyword>
<dbReference type="CDD" id="cd00054">
    <property type="entry name" value="EGF_CA"/>
    <property type="match status" value="1"/>
</dbReference>
<comment type="subcellular location">
    <subcellularLocation>
        <location evidence="1">Cell membrane</location>
        <topology evidence="1">Single-pass type I membrane protein</topology>
    </subcellularLocation>
</comment>
<dbReference type="FunFam" id="4.10.400.10:FF:000203">
    <property type="entry name" value="Uncharacterized protein, isoform A"/>
    <property type="match status" value="1"/>
</dbReference>
<evidence type="ECO:0000256" key="19">
    <source>
        <dbReference type="SAM" id="SignalP"/>
    </source>
</evidence>
<feature type="region of interest" description="Disordered" evidence="17">
    <location>
        <begin position="1954"/>
        <end position="1978"/>
    </location>
</feature>
<feature type="disulfide bond" evidence="15">
    <location>
        <begin position="290"/>
        <end position="305"/>
    </location>
</feature>
<proteinExistence type="inferred from homology"/>
<dbReference type="SUPFAM" id="SSF63825">
    <property type="entry name" value="YWTD domain"/>
    <property type="match status" value="4"/>
</dbReference>
<dbReference type="InterPro" id="IPR001881">
    <property type="entry name" value="EGF-like_Ca-bd_dom"/>
</dbReference>
<feature type="disulfide bond" evidence="15">
    <location>
        <begin position="550"/>
        <end position="565"/>
    </location>
</feature>
<evidence type="ECO:0000256" key="5">
    <source>
        <dbReference type="ARBA" id="ARBA00022583"/>
    </source>
</evidence>
<keyword evidence="5" id="KW-0254">Endocytosis</keyword>
<dbReference type="SMART" id="SM00192">
    <property type="entry name" value="LDLa"/>
    <property type="match status" value="8"/>
</dbReference>
<feature type="repeat" description="LDL-receptor class B" evidence="16">
    <location>
        <begin position="1053"/>
        <end position="1095"/>
    </location>
</feature>
<feature type="disulfide bond" evidence="15">
    <location>
        <begin position="448"/>
        <end position="466"/>
    </location>
</feature>
<dbReference type="Pfam" id="PF14670">
    <property type="entry name" value="FXa_inhibition"/>
    <property type="match status" value="2"/>
</dbReference>
<feature type="region of interest" description="Disordered" evidence="17">
    <location>
        <begin position="41"/>
        <end position="86"/>
    </location>
</feature>
<evidence type="ECO:0000256" key="2">
    <source>
        <dbReference type="ARBA" id="ARBA00009939"/>
    </source>
</evidence>
<reference evidence="23" key="1">
    <citation type="submission" date="2015-05" db="EMBL/GenBank/DDBJ databases">
        <authorList>
            <person name="Wilson R.K."/>
            <person name="Warren W.C."/>
            <person name="Olafson P."/>
        </authorList>
    </citation>
    <scope>NUCLEOTIDE SEQUENCE [LARGE SCALE GENOMIC DNA]</scope>
    <source>
        <strain evidence="23">USDA</strain>
    </source>
</reference>
<feature type="disulfide bond" evidence="15">
    <location>
        <begin position="441"/>
        <end position="453"/>
    </location>
</feature>
<evidence type="ECO:0000256" key="4">
    <source>
        <dbReference type="ARBA" id="ARBA00022536"/>
    </source>
</evidence>
<feature type="repeat" description="LDL-receptor class B" evidence="16">
    <location>
        <begin position="695"/>
        <end position="737"/>
    </location>
</feature>
<feature type="disulfide bond" evidence="15">
    <location>
        <begin position="318"/>
        <end position="336"/>
    </location>
</feature>
<feature type="disulfide bond" evidence="15">
    <location>
        <begin position="350"/>
        <end position="362"/>
    </location>
</feature>
<dbReference type="PROSITE" id="PS51120">
    <property type="entry name" value="LDLRB"/>
    <property type="match status" value="14"/>
</dbReference>
<feature type="domain" description="EGF-like" evidence="21">
    <location>
        <begin position="633"/>
        <end position="648"/>
    </location>
</feature>
<dbReference type="InterPro" id="IPR009030">
    <property type="entry name" value="Growth_fac_rcpt_cys_sf"/>
</dbReference>
<feature type="repeat" description="LDL-receptor class B" evidence="16">
    <location>
        <begin position="1662"/>
        <end position="1704"/>
    </location>
</feature>
<organism evidence="22 23">
    <name type="scientific">Stomoxys calcitrans</name>
    <name type="common">Stable fly</name>
    <name type="synonym">Conops calcitrans</name>
    <dbReference type="NCBI Taxonomy" id="35570"/>
    <lineage>
        <taxon>Eukaryota</taxon>
        <taxon>Metazoa</taxon>
        <taxon>Ecdysozoa</taxon>
        <taxon>Arthropoda</taxon>
        <taxon>Hexapoda</taxon>
        <taxon>Insecta</taxon>
        <taxon>Pterygota</taxon>
        <taxon>Neoptera</taxon>
        <taxon>Endopterygota</taxon>
        <taxon>Diptera</taxon>
        <taxon>Brachycera</taxon>
        <taxon>Muscomorpha</taxon>
        <taxon>Muscoidea</taxon>
        <taxon>Muscidae</taxon>
        <taxon>Stomoxys</taxon>
    </lineage>
</organism>
<dbReference type="Gene3D" id="2.120.10.30">
    <property type="entry name" value="TolB, C-terminal domain"/>
    <property type="match status" value="4"/>
</dbReference>
<dbReference type="PROSITE" id="PS01187">
    <property type="entry name" value="EGF_CA"/>
    <property type="match status" value="1"/>
</dbReference>
<feature type="disulfide bond" evidence="15">
    <location>
        <begin position="239"/>
        <end position="254"/>
    </location>
</feature>
<dbReference type="GO" id="GO:0043235">
    <property type="term" value="C:receptor complex"/>
    <property type="evidence" value="ECO:0007669"/>
    <property type="project" value="TreeGrafter"/>
</dbReference>
<evidence type="ECO:0000256" key="15">
    <source>
        <dbReference type="PROSITE-ProRule" id="PRU00124"/>
    </source>
</evidence>
<feature type="domain" description="EGF-like" evidence="20">
    <location>
        <begin position="1863"/>
        <end position="1874"/>
    </location>
</feature>
<keyword evidence="14" id="KW-0325">Glycoprotein</keyword>
<keyword evidence="23" id="KW-1185">Reference proteome</keyword>
<feature type="chain" id="PRO_5014271731" description="EGF-like domain-containing protein" evidence="19">
    <location>
        <begin position="17"/>
        <end position="2043"/>
    </location>
</feature>
<dbReference type="GO" id="GO:0016324">
    <property type="term" value="C:apical plasma membrane"/>
    <property type="evidence" value="ECO:0007669"/>
    <property type="project" value="TreeGrafter"/>
</dbReference>
<dbReference type="InterPro" id="IPR000033">
    <property type="entry name" value="LDLR_classB_rpt"/>
</dbReference>
<dbReference type="GO" id="GO:0006898">
    <property type="term" value="P:receptor-mediated endocytosis"/>
    <property type="evidence" value="ECO:0007669"/>
    <property type="project" value="TreeGrafter"/>
</dbReference>
<feature type="disulfide bond" evidence="15">
    <location>
        <begin position="460"/>
        <end position="475"/>
    </location>
</feature>
<dbReference type="SMART" id="SM00181">
    <property type="entry name" value="EGF"/>
    <property type="match status" value="7"/>
</dbReference>
<evidence type="ECO:0000256" key="7">
    <source>
        <dbReference type="ARBA" id="ARBA00022729"/>
    </source>
</evidence>
<dbReference type="Proteomes" id="UP000095300">
    <property type="component" value="Unassembled WGS sequence"/>
</dbReference>
<feature type="disulfide bond" evidence="15">
    <location>
        <begin position="419"/>
        <end position="434"/>
    </location>
</feature>
<evidence type="ECO:0000256" key="10">
    <source>
        <dbReference type="ARBA" id="ARBA00022989"/>
    </source>
</evidence>
<name>A0A1I8NZY9_STOCA</name>
<keyword evidence="10 18" id="KW-1133">Transmembrane helix</keyword>
<dbReference type="PANTHER" id="PTHR22722">
    <property type="entry name" value="LOW-DENSITY LIPOPROTEIN RECEPTOR-RELATED PROTEIN 2-RELATED"/>
    <property type="match status" value="1"/>
</dbReference>
<keyword evidence="13" id="KW-0675">Receptor</keyword>
<gene>
    <name evidence="22" type="primary">106095887</name>
</gene>
<dbReference type="InterPro" id="IPR049883">
    <property type="entry name" value="NOTCH1_EGF-like"/>
</dbReference>
<feature type="compositionally biased region" description="Polar residues" evidence="17">
    <location>
        <begin position="1965"/>
        <end position="1978"/>
    </location>
</feature>